<comment type="subunit">
    <text evidence="9">Homodimer.</text>
</comment>
<dbReference type="EC" id="5.1.3.2" evidence="5 9"/>
<dbReference type="Gene3D" id="3.40.50.720">
    <property type="entry name" value="NAD(P)-binding Rossmann-like Domain"/>
    <property type="match status" value="1"/>
</dbReference>
<dbReference type="GO" id="GO:0005829">
    <property type="term" value="C:cytosol"/>
    <property type="evidence" value="ECO:0007669"/>
    <property type="project" value="TreeGrafter"/>
</dbReference>
<comment type="similarity">
    <text evidence="4 9">Belongs to the NAD(P)-dependent epimerase/dehydratase family.</text>
</comment>
<dbReference type="NCBIfam" id="NF007956">
    <property type="entry name" value="PRK10675.1"/>
    <property type="match status" value="1"/>
</dbReference>
<dbReference type="Pfam" id="PF16363">
    <property type="entry name" value="GDP_Man_Dehyd"/>
    <property type="match status" value="1"/>
</dbReference>
<evidence type="ECO:0000256" key="1">
    <source>
        <dbReference type="ARBA" id="ARBA00000083"/>
    </source>
</evidence>
<dbReference type="Gene3D" id="3.90.25.10">
    <property type="entry name" value="UDP-galactose 4-epimerase, domain 1"/>
    <property type="match status" value="1"/>
</dbReference>
<dbReference type="EMBL" id="UGED01000009">
    <property type="protein sequence ID" value="STL53332.1"/>
    <property type="molecule type" value="Genomic_DNA"/>
</dbReference>
<evidence type="ECO:0000256" key="3">
    <source>
        <dbReference type="ARBA" id="ARBA00004947"/>
    </source>
</evidence>
<evidence type="ECO:0000313" key="10">
    <source>
        <dbReference type="EMBL" id="STL53332.1"/>
    </source>
</evidence>
<name>A0A377B8U6_ECOLX</name>
<reference evidence="10 11" key="1">
    <citation type="submission" date="2018-06" db="EMBL/GenBank/DDBJ databases">
        <authorList>
            <consortium name="Pathogen Informatics"/>
            <person name="Doyle S."/>
        </authorList>
    </citation>
    <scope>NUCLEOTIDE SEQUENCE [LARGE SCALE GENOMIC DNA]</scope>
    <source>
        <strain evidence="10 11">NCTC9962</strain>
    </source>
</reference>
<evidence type="ECO:0000256" key="9">
    <source>
        <dbReference type="RuleBase" id="RU366046"/>
    </source>
</evidence>
<dbReference type="PANTHER" id="PTHR43725">
    <property type="entry name" value="UDP-GLUCOSE 4-EPIMERASE"/>
    <property type="match status" value="1"/>
</dbReference>
<evidence type="ECO:0000256" key="2">
    <source>
        <dbReference type="ARBA" id="ARBA00001911"/>
    </source>
</evidence>
<dbReference type="PANTHER" id="PTHR43725:SF47">
    <property type="entry name" value="UDP-GLUCOSE 4-EPIMERASE"/>
    <property type="match status" value="1"/>
</dbReference>
<gene>
    <name evidence="10" type="primary">galE1</name>
    <name evidence="10" type="ORF">NCTC9962_04252</name>
</gene>
<organism evidence="10 11">
    <name type="scientific">Escherichia coli</name>
    <dbReference type="NCBI Taxonomy" id="562"/>
    <lineage>
        <taxon>Bacteria</taxon>
        <taxon>Pseudomonadati</taxon>
        <taxon>Pseudomonadota</taxon>
        <taxon>Gammaproteobacteria</taxon>
        <taxon>Enterobacterales</taxon>
        <taxon>Enterobacteriaceae</taxon>
        <taxon>Escherichia</taxon>
    </lineage>
</organism>
<accession>A0A377B8U6</accession>
<dbReference type="Proteomes" id="UP000254052">
    <property type="component" value="Unassembled WGS sequence"/>
</dbReference>
<dbReference type="InterPro" id="IPR036291">
    <property type="entry name" value="NAD(P)-bd_dom_sf"/>
</dbReference>
<comment type="catalytic activity">
    <reaction evidence="1 9">
        <text>UDP-alpha-D-glucose = UDP-alpha-D-galactose</text>
        <dbReference type="Rhea" id="RHEA:22168"/>
        <dbReference type="ChEBI" id="CHEBI:58885"/>
        <dbReference type="ChEBI" id="CHEBI:66914"/>
        <dbReference type="EC" id="5.1.3.2"/>
    </reaction>
</comment>
<evidence type="ECO:0000256" key="8">
    <source>
        <dbReference type="ARBA" id="ARBA00023235"/>
    </source>
</evidence>
<dbReference type="CDD" id="cd05247">
    <property type="entry name" value="UDP_G4E_1_SDR_e"/>
    <property type="match status" value="1"/>
</dbReference>
<comment type="pathway">
    <text evidence="3 9">Carbohydrate metabolism; galactose metabolism.</text>
</comment>
<dbReference type="PRINTS" id="PR01713">
    <property type="entry name" value="NUCEPIMERASE"/>
</dbReference>
<dbReference type="InterPro" id="IPR016040">
    <property type="entry name" value="NAD(P)-bd_dom"/>
</dbReference>
<dbReference type="RefSeq" id="WP_032266001.1">
    <property type="nucleotide sequence ID" value="NZ_AP022540.1"/>
</dbReference>
<dbReference type="AlphaFoldDB" id="A0A377B8U6"/>
<keyword evidence="9" id="KW-0119">Carbohydrate metabolism</keyword>
<proteinExistence type="inferred from homology"/>
<keyword evidence="8 9" id="KW-0413">Isomerase</keyword>
<evidence type="ECO:0000256" key="6">
    <source>
        <dbReference type="ARBA" id="ARBA00018569"/>
    </source>
</evidence>
<evidence type="ECO:0000256" key="4">
    <source>
        <dbReference type="ARBA" id="ARBA00007637"/>
    </source>
</evidence>
<evidence type="ECO:0000256" key="7">
    <source>
        <dbReference type="ARBA" id="ARBA00023027"/>
    </source>
</evidence>
<evidence type="ECO:0000313" key="11">
    <source>
        <dbReference type="Proteomes" id="UP000254052"/>
    </source>
</evidence>
<keyword evidence="7 9" id="KW-0520">NAD</keyword>
<comment type="cofactor">
    <cofactor evidence="2 9">
        <name>NAD(+)</name>
        <dbReference type="ChEBI" id="CHEBI:57540"/>
    </cofactor>
</comment>
<dbReference type="NCBIfam" id="TIGR01179">
    <property type="entry name" value="galE"/>
    <property type="match status" value="1"/>
</dbReference>
<dbReference type="GO" id="GO:0006012">
    <property type="term" value="P:galactose metabolic process"/>
    <property type="evidence" value="ECO:0007669"/>
    <property type="project" value="UniProtKB-UniPathway"/>
</dbReference>
<protein>
    <recommendedName>
        <fullName evidence="6 9">UDP-glucose 4-epimerase</fullName>
        <ecNumber evidence="5 9">5.1.3.2</ecNumber>
    </recommendedName>
</protein>
<sequence length="332" mass="36873">MAILVTGGTGYIGSHTVTELLKEGYEVIVIDNLINSAYDVVDRIKKLSKRDFVFYKGDITDESLLFKIFTENNITDVIHFAGLKSVGESFSKPVEYYNINVTGTLKLVNAMLLAGVQHIIFSSSATVYGIPEKIPLTEQCSVGATTNPYGTSKFMAERILQDIANANKKFHVTLLRYFNPVGAHPSGLIGEQPQGIPNNLVPFLTMVASGKLDMLSVFGNDYPTKDGSGVRDYIHVMDLAEGHIAALKHNPTHSNFHVYNLGTGQGYSVLELIKIFEEVTGIAVKYNIADRRPGDIAECWADPSLAEEELRWRAHRTIEQMMVDAWNWQLKN</sequence>
<evidence type="ECO:0000256" key="5">
    <source>
        <dbReference type="ARBA" id="ARBA00013189"/>
    </source>
</evidence>
<dbReference type="GO" id="GO:0003978">
    <property type="term" value="F:UDP-glucose 4-epimerase activity"/>
    <property type="evidence" value="ECO:0007669"/>
    <property type="project" value="UniProtKB-UniRule"/>
</dbReference>
<dbReference type="UniPathway" id="UPA00214"/>
<dbReference type="SUPFAM" id="SSF51735">
    <property type="entry name" value="NAD(P)-binding Rossmann-fold domains"/>
    <property type="match status" value="1"/>
</dbReference>
<dbReference type="InterPro" id="IPR005886">
    <property type="entry name" value="UDP_G4E"/>
</dbReference>